<evidence type="ECO:0000256" key="1">
    <source>
        <dbReference type="ARBA" id="ARBA00022801"/>
    </source>
</evidence>
<evidence type="ECO:0000313" key="4">
    <source>
        <dbReference type="Proteomes" id="UP000637695"/>
    </source>
</evidence>
<dbReference type="AlphaFoldDB" id="A0A917KHT0"/>
<sequence length="266" mass="30237">MIAQFFGLRREPFERDIPVDELVQFRNHQELTARLTYAAEHRQIALVTGDTGTGKTTAVRAVMKRLDESEYRFLYIASAGLTSKTLYRVLLEQLQIQPKFRLVDNQLLTHRVLEEMYSKGQQAVIVVDEAHELDPATLADIRYLTNFRADSFSPISLWLVGQTELRERMKLRVLSALSQRIQIRYHMTGLTEAEVPEYIAQQLTAAGATRPIFSPDAMKWVAKMTQGNPRMVGVVCKSAMLDAALRKDEVVDTSHVERAWLEVTGG</sequence>
<dbReference type="InterPro" id="IPR052026">
    <property type="entry name" value="ExeA_AAA_ATPase_DNA-bind"/>
</dbReference>
<dbReference type="PANTHER" id="PTHR35894">
    <property type="entry name" value="GENERAL SECRETION PATHWAY PROTEIN A-RELATED"/>
    <property type="match status" value="1"/>
</dbReference>
<dbReference type="InterPro" id="IPR049945">
    <property type="entry name" value="AAA_22"/>
</dbReference>
<protein>
    <submittedName>
        <fullName evidence="3">ATPase</fullName>
    </submittedName>
</protein>
<keyword evidence="1" id="KW-0378">Hydrolase</keyword>
<dbReference type="Gene3D" id="3.40.50.300">
    <property type="entry name" value="P-loop containing nucleotide triphosphate hydrolases"/>
    <property type="match status" value="1"/>
</dbReference>
<evidence type="ECO:0000259" key="2">
    <source>
        <dbReference type="SMART" id="SM00382"/>
    </source>
</evidence>
<name>A0A917KHT0_9BACL</name>
<dbReference type="SMART" id="SM00382">
    <property type="entry name" value="AAA"/>
    <property type="match status" value="1"/>
</dbReference>
<gene>
    <name evidence="3" type="ORF">GCM10010885_24520</name>
</gene>
<dbReference type="SUPFAM" id="SSF52540">
    <property type="entry name" value="P-loop containing nucleoside triphosphate hydrolases"/>
    <property type="match status" value="1"/>
</dbReference>
<dbReference type="GO" id="GO:0016887">
    <property type="term" value="F:ATP hydrolysis activity"/>
    <property type="evidence" value="ECO:0007669"/>
    <property type="project" value="InterPro"/>
</dbReference>
<comment type="caution">
    <text evidence="3">The sequence shown here is derived from an EMBL/GenBank/DDBJ whole genome shotgun (WGS) entry which is preliminary data.</text>
</comment>
<dbReference type="Proteomes" id="UP000637695">
    <property type="component" value="Unassembled WGS sequence"/>
</dbReference>
<dbReference type="InterPro" id="IPR003593">
    <property type="entry name" value="AAA+_ATPase"/>
</dbReference>
<accession>A0A917KHT0</accession>
<reference evidence="3" key="1">
    <citation type="journal article" date="2014" name="Int. J. Syst. Evol. Microbiol.">
        <title>Complete genome sequence of Corynebacterium casei LMG S-19264T (=DSM 44701T), isolated from a smear-ripened cheese.</title>
        <authorList>
            <consortium name="US DOE Joint Genome Institute (JGI-PGF)"/>
            <person name="Walter F."/>
            <person name="Albersmeier A."/>
            <person name="Kalinowski J."/>
            <person name="Ruckert C."/>
        </authorList>
    </citation>
    <scope>NUCLEOTIDE SEQUENCE</scope>
    <source>
        <strain evidence="3">JCM 18487</strain>
    </source>
</reference>
<organism evidence="3 4">
    <name type="scientific">Alicyclobacillus cellulosilyticus</name>
    <dbReference type="NCBI Taxonomy" id="1003997"/>
    <lineage>
        <taxon>Bacteria</taxon>
        <taxon>Bacillati</taxon>
        <taxon>Bacillota</taxon>
        <taxon>Bacilli</taxon>
        <taxon>Bacillales</taxon>
        <taxon>Alicyclobacillaceae</taxon>
        <taxon>Alicyclobacillus</taxon>
    </lineage>
</organism>
<dbReference type="InterPro" id="IPR002464">
    <property type="entry name" value="DNA/RNA_helicase_DEAH_CS"/>
</dbReference>
<feature type="domain" description="AAA+ ATPase" evidence="2">
    <location>
        <begin position="41"/>
        <end position="188"/>
    </location>
</feature>
<evidence type="ECO:0000313" key="3">
    <source>
        <dbReference type="EMBL" id="GGJ14335.1"/>
    </source>
</evidence>
<proteinExistence type="predicted"/>
<keyword evidence="4" id="KW-1185">Reference proteome</keyword>
<dbReference type="PROSITE" id="PS00690">
    <property type="entry name" value="DEAH_ATP_HELICASE"/>
    <property type="match status" value="1"/>
</dbReference>
<dbReference type="Pfam" id="PF13401">
    <property type="entry name" value="AAA_22"/>
    <property type="match status" value="1"/>
</dbReference>
<dbReference type="RefSeq" id="WP_188883482.1">
    <property type="nucleotide sequence ID" value="NZ_BMOY01000071.1"/>
</dbReference>
<dbReference type="InterPro" id="IPR027417">
    <property type="entry name" value="P-loop_NTPase"/>
</dbReference>
<dbReference type="EMBL" id="BMOY01000071">
    <property type="protein sequence ID" value="GGJ14335.1"/>
    <property type="molecule type" value="Genomic_DNA"/>
</dbReference>
<dbReference type="PANTHER" id="PTHR35894:SF1">
    <property type="entry name" value="PHOSPHORIBULOKINASE _ URIDINE KINASE FAMILY"/>
    <property type="match status" value="1"/>
</dbReference>
<reference evidence="3" key="2">
    <citation type="submission" date="2020-09" db="EMBL/GenBank/DDBJ databases">
        <authorList>
            <person name="Sun Q."/>
            <person name="Ohkuma M."/>
        </authorList>
    </citation>
    <scope>NUCLEOTIDE SEQUENCE</scope>
    <source>
        <strain evidence="3">JCM 18487</strain>
    </source>
</reference>